<evidence type="ECO:0000313" key="1">
    <source>
        <dbReference type="EMBL" id="AOY87018.1"/>
    </source>
</evidence>
<dbReference type="KEGG" id="msq:BKP64_01830"/>
<name>A0A1D9GH97_9GAMM</name>
<organism evidence="1 2">
    <name type="scientific">Marinobacter salinus</name>
    <dbReference type="NCBI Taxonomy" id="1874317"/>
    <lineage>
        <taxon>Bacteria</taxon>
        <taxon>Pseudomonadati</taxon>
        <taxon>Pseudomonadota</taxon>
        <taxon>Gammaproteobacteria</taxon>
        <taxon>Pseudomonadales</taxon>
        <taxon>Marinobacteraceae</taxon>
        <taxon>Marinobacter</taxon>
    </lineage>
</organism>
<proteinExistence type="predicted"/>
<dbReference type="EMBL" id="CP017715">
    <property type="protein sequence ID" value="AOY87018.1"/>
    <property type="molecule type" value="Genomic_DNA"/>
</dbReference>
<sequence length="61" mass="6618">MHRNASEGTAELSAISTGVALGRTDPADFFGKSAKKMELLPLFHVKTVFCLYLFGSKGRDV</sequence>
<keyword evidence="2" id="KW-1185">Reference proteome</keyword>
<dbReference type="Proteomes" id="UP000177445">
    <property type="component" value="Chromosome"/>
</dbReference>
<dbReference type="STRING" id="1874317.BKP64_01830"/>
<dbReference type="AlphaFoldDB" id="A0A1D9GH97"/>
<accession>A0A1D9GH97</accession>
<protein>
    <submittedName>
        <fullName evidence="1">Uncharacterized protein</fullName>
    </submittedName>
</protein>
<gene>
    <name evidence="1" type="ORF">BKP64_01830</name>
</gene>
<evidence type="ECO:0000313" key="2">
    <source>
        <dbReference type="Proteomes" id="UP000177445"/>
    </source>
</evidence>
<reference evidence="1 2" key="1">
    <citation type="submission" date="2016-10" db="EMBL/GenBank/DDBJ databases">
        <title>Marinobacter salinus sp. nov., a moderately halophilic bacterium isolated from a tidal flat environment.</title>
        <authorList>
            <person name="Park S.-J."/>
        </authorList>
    </citation>
    <scope>NUCLEOTIDE SEQUENCE [LARGE SCALE GENOMIC DNA]</scope>
    <source>
        <strain evidence="1 2">Hb8</strain>
    </source>
</reference>